<feature type="compositionally biased region" description="Acidic residues" evidence="1">
    <location>
        <begin position="49"/>
        <end position="63"/>
    </location>
</feature>
<evidence type="ECO:0000256" key="1">
    <source>
        <dbReference type="SAM" id="MobiDB-lite"/>
    </source>
</evidence>
<dbReference type="AlphaFoldDB" id="A0A5B7KH06"/>
<feature type="compositionally biased region" description="Basic and acidic residues" evidence="1">
    <location>
        <begin position="16"/>
        <end position="27"/>
    </location>
</feature>
<evidence type="ECO:0000313" key="3">
    <source>
        <dbReference type="Proteomes" id="UP000324222"/>
    </source>
</evidence>
<feature type="region of interest" description="Disordered" evidence="1">
    <location>
        <begin position="1"/>
        <end position="63"/>
    </location>
</feature>
<proteinExistence type="predicted"/>
<gene>
    <name evidence="2" type="ORF">E2C01_101914</name>
</gene>
<feature type="compositionally biased region" description="Gly residues" evidence="1">
    <location>
        <begin position="1"/>
        <end position="12"/>
    </location>
</feature>
<name>A0A5B7KH06_PORTR</name>
<protein>
    <submittedName>
        <fullName evidence="2">Uncharacterized protein</fullName>
    </submittedName>
</protein>
<dbReference type="EMBL" id="VSRR010149553">
    <property type="protein sequence ID" value="MPD06124.1"/>
    <property type="molecule type" value="Genomic_DNA"/>
</dbReference>
<reference evidence="2 3" key="1">
    <citation type="submission" date="2019-05" db="EMBL/GenBank/DDBJ databases">
        <title>Another draft genome of Portunus trituberculatus and its Hox gene families provides insights of decapod evolution.</title>
        <authorList>
            <person name="Jeong J.-H."/>
            <person name="Song I."/>
            <person name="Kim S."/>
            <person name="Choi T."/>
            <person name="Kim D."/>
            <person name="Ryu S."/>
            <person name="Kim W."/>
        </authorList>
    </citation>
    <scope>NUCLEOTIDE SEQUENCE [LARGE SCALE GENOMIC DNA]</scope>
    <source>
        <tissue evidence="2">Muscle</tissue>
    </source>
</reference>
<comment type="caution">
    <text evidence="2">The sequence shown here is derived from an EMBL/GenBank/DDBJ whole genome shotgun (WGS) entry which is preliminary data.</text>
</comment>
<sequence>MGGKQGKKGCGMMGIKEGRTKSHEKIGKSRRGNGDDGNQTNEGRSWIKEEEEEEEEEEEGEDR</sequence>
<accession>A0A5B7KH06</accession>
<keyword evidence="3" id="KW-1185">Reference proteome</keyword>
<evidence type="ECO:0000313" key="2">
    <source>
        <dbReference type="EMBL" id="MPD06124.1"/>
    </source>
</evidence>
<organism evidence="2 3">
    <name type="scientific">Portunus trituberculatus</name>
    <name type="common">Swimming crab</name>
    <name type="synonym">Neptunus trituberculatus</name>
    <dbReference type="NCBI Taxonomy" id="210409"/>
    <lineage>
        <taxon>Eukaryota</taxon>
        <taxon>Metazoa</taxon>
        <taxon>Ecdysozoa</taxon>
        <taxon>Arthropoda</taxon>
        <taxon>Crustacea</taxon>
        <taxon>Multicrustacea</taxon>
        <taxon>Malacostraca</taxon>
        <taxon>Eumalacostraca</taxon>
        <taxon>Eucarida</taxon>
        <taxon>Decapoda</taxon>
        <taxon>Pleocyemata</taxon>
        <taxon>Brachyura</taxon>
        <taxon>Eubrachyura</taxon>
        <taxon>Portunoidea</taxon>
        <taxon>Portunidae</taxon>
        <taxon>Portuninae</taxon>
        <taxon>Portunus</taxon>
    </lineage>
</organism>
<dbReference type="Proteomes" id="UP000324222">
    <property type="component" value="Unassembled WGS sequence"/>
</dbReference>